<accession>A0ABN8SKT0</accession>
<sequence length="225" mass="24851">MVSGLKSEHVFKMAARVSSTSSEEMASSSEDSASEDPINIAKGRGADLKEPEKAEIARTRKVQRNQVGGKKTVRGQKDPKVSAYQRVRENRNEFLNVTSKNMLRCDACKETISKKKSTVRKHINSVKHNDAKRAIQNKLELELAALIDGGSHFVTATYYLEGDGPLIFSCYERLASVSHSVAVDAYSNLEGVASRQASGNQALCNQLVTRTKQCISPGLRFFQRK</sequence>
<evidence type="ECO:0000313" key="3">
    <source>
        <dbReference type="EMBL" id="CAH3191866.1"/>
    </source>
</evidence>
<evidence type="ECO:0008006" key="5">
    <source>
        <dbReference type="Google" id="ProtNLM"/>
    </source>
</evidence>
<dbReference type="EMBL" id="CALNXI010003024">
    <property type="protein sequence ID" value="CAH3191865.1"/>
    <property type="molecule type" value="Genomic_DNA"/>
</dbReference>
<protein>
    <recommendedName>
        <fullName evidence="5">C2H2-type domain-containing protein</fullName>
    </recommendedName>
</protein>
<evidence type="ECO:0000313" key="4">
    <source>
        <dbReference type="Proteomes" id="UP001159427"/>
    </source>
</evidence>
<reference evidence="2 4" key="1">
    <citation type="submission" date="2022-05" db="EMBL/GenBank/DDBJ databases">
        <authorList>
            <consortium name="Genoscope - CEA"/>
            <person name="William W."/>
        </authorList>
    </citation>
    <scope>NUCLEOTIDE SEQUENCE [LARGE SCALE GENOMIC DNA]</scope>
</reference>
<evidence type="ECO:0000313" key="2">
    <source>
        <dbReference type="EMBL" id="CAH3191865.1"/>
    </source>
</evidence>
<feature type="compositionally biased region" description="Basic and acidic residues" evidence="1">
    <location>
        <begin position="1"/>
        <end position="11"/>
    </location>
</feature>
<dbReference type="EMBL" id="CALNXI010003024">
    <property type="protein sequence ID" value="CAH3191866.1"/>
    <property type="molecule type" value="Genomic_DNA"/>
</dbReference>
<feature type="non-terminal residue" evidence="2">
    <location>
        <position position="225"/>
    </location>
</feature>
<name>A0ABN8SKT0_9CNID</name>
<organism evidence="2 4">
    <name type="scientific">Porites evermanni</name>
    <dbReference type="NCBI Taxonomy" id="104178"/>
    <lineage>
        <taxon>Eukaryota</taxon>
        <taxon>Metazoa</taxon>
        <taxon>Cnidaria</taxon>
        <taxon>Anthozoa</taxon>
        <taxon>Hexacorallia</taxon>
        <taxon>Scleractinia</taxon>
        <taxon>Fungiina</taxon>
        <taxon>Poritidae</taxon>
        <taxon>Porites</taxon>
    </lineage>
</organism>
<gene>
    <name evidence="2" type="ORF">PEVE_00022804</name>
    <name evidence="3" type="ORF">PEVE_00022806</name>
</gene>
<feature type="region of interest" description="Disordered" evidence="1">
    <location>
        <begin position="1"/>
        <end position="55"/>
    </location>
</feature>
<feature type="compositionally biased region" description="Basic and acidic residues" evidence="1">
    <location>
        <begin position="44"/>
        <end position="55"/>
    </location>
</feature>
<comment type="caution">
    <text evidence="2">The sequence shown here is derived from an EMBL/GenBank/DDBJ whole genome shotgun (WGS) entry which is preliminary data.</text>
</comment>
<proteinExistence type="predicted"/>
<keyword evidence="4" id="KW-1185">Reference proteome</keyword>
<dbReference type="Proteomes" id="UP001159427">
    <property type="component" value="Unassembled WGS sequence"/>
</dbReference>
<feature type="compositionally biased region" description="Low complexity" evidence="1">
    <location>
        <begin position="18"/>
        <end position="31"/>
    </location>
</feature>
<evidence type="ECO:0000256" key="1">
    <source>
        <dbReference type="SAM" id="MobiDB-lite"/>
    </source>
</evidence>